<organism evidence="2 3">
    <name type="scientific">Kandleria vitulina DSM 20405</name>
    <dbReference type="NCBI Taxonomy" id="1410657"/>
    <lineage>
        <taxon>Bacteria</taxon>
        <taxon>Bacillati</taxon>
        <taxon>Bacillota</taxon>
        <taxon>Erysipelotrichia</taxon>
        <taxon>Erysipelotrichales</taxon>
        <taxon>Coprobacillaceae</taxon>
        <taxon>Kandleria</taxon>
    </lineage>
</organism>
<dbReference type="AlphaFoldDB" id="A0A0R2HKV8"/>
<protein>
    <submittedName>
        <fullName evidence="2">Epso</fullName>
    </submittedName>
</protein>
<accession>A0A0R2HKV8</accession>
<dbReference type="PANTHER" id="PTHR32385">
    <property type="entry name" value="MANNOSYL PHOSPHORYLINOSITOL CERAMIDE SYNTHASE"/>
    <property type="match status" value="1"/>
</dbReference>
<keyword evidence="3" id="KW-1185">Reference proteome</keyword>
<keyword evidence="1" id="KW-0808">Transferase</keyword>
<dbReference type="InterPro" id="IPR051706">
    <property type="entry name" value="Glycosyltransferase_domain"/>
</dbReference>
<dbReference type="Gene3D" id="3.90.550.20">
    <property type="match status" value="1"/>
</dbReference>
<dbReference type="SUPFAM" id="SSF53448">
    <property type="entry name" value="Nucleotide-diphospho-sugar transferases"/>
    <property type="match status" value="1"/>
</dbReference>
<proteinExistence type="predicted"/>
<evidence type="ECO:0000313" key="3">
    <source>
        <dbReference type="Proteomes" id="UP000051841"/>
    </source>
</evidence>
<evidence type="ECO:0000256" key="1">
    <source>
        <dbReference type="ARBA" id="ARBA00022679"/>
    </source>
</evidence>
<dbReference type="GO" id="GO:0000030">
    <property type="term" value="F:mannosyltransferase activity"/>
    <property type="evidence" value="ECO:0007669"/>
    <property type="project" value="TreeGrafter"/>
</dbReference>
<dbReference type="PATRIC" id="fig|1410657.5.peg.2156"/>
<dbReference type="InterPro" id="IPR007577">
    <property type="entry name" value="GlycoTrfase_DXD_sugar-bd_CS"/>
</dbReference>
<reference evidence="2 3" key="1">
    <citation type="journal article" date="2015" name="Genome Announc.">
        <title>Expanding the biotechnology potential of lactobacilli through comparative genomics of 213 strains and associated genera.</title>
        <authorList>
            <person name="Sun Z."/>
            <person name="Harris H.M."/>
            <person name="McCann A."/>
            <person name="Guo C."/>
            <person name="Argimon S."/>
            <person name="Zhang W."/>
            <person name="Yang X."/>
            <person name="Jeffery I.B."/>
            <person name="Cooney J.C."/>
            <person name="Kagawa T.F."/>
            <person name="Liu W."/>
            <person name="Song Y."/>
            <person name="Salvetti E."/>
            <person name="Wrobel A."/>
            <person name="Rasinkangas P."/>
            <person name="Parkhill J."/>
            <person name="Rea M.C."/>
            <person name="O'Sullivan O."/>
            <person name="Ritari J."/>
            <person name="Douillard F.P."/>
            <person name="Paul Ross R."/>
            <person name="Yang R."/>
            <person name="Briner A.E."/>
            <person name="Felis G.E."/>
            <person name="de Vos W.M."/>
            <person name="Barrangou R."/>
            <person name="Klaenhammer T.R."/>
            <person name="Caufield P.W."/>
            <person name="Cui Y."/>
            <person name="Zhang H."/>
            <person name="O'Toole P.W."/>
        </authorList>
    </citation>
    <scope>NUCLEOTIDE SEQUENCE [LARGE SCALE GENOMIC DNA]</scope>
    <source>
        <strain evidence="2 3">DSM 20405</strain>
    </source>
</reference>
<dbReference type="InterPro" id="IPR029044">
    <property type="entry name" value="Nucleotide-diphossugar_trans"/>
</dbReference>
<dbReference type="PANTHER" id="PTHR32385:SF15">
    <property type="entry name" value="INOSITOL PHOSPHOCERAMIDE MANNOSYLTRANSFERASE 1"/>
    <property type="match status" value="1"/>
</dbReference>
<gene>
    <name evidence="2" type="ORF">IV49_GL002087</name>
</gene>
<dbReference type="Proteomes" id="UP000051841">
    <property type="component" value="Unassembled WGS sequence"/>
</dbReference>
<name>A0A0R2HKV8_9FIRM</name>
<dbReference type="RefSeq" id="WP_031589063.1">
    <property type="nucleotide sequence ID" value="NZ_JNKN01000009.1"/>
</dbReference>
<sequence>MNNIPKKIHYCWFGGAPLPPIAKKCIDSWKKYFPDYEIIEWNESNLNININKFSHDAYEAKKYAFFTDVARLYIIYNYGGLYFDTDVEVIKSFEKLINNDVFFGIESEGKIATGLGFGAIPKHKIIKEMLDDYNNIDFTSNKNKLNTISCPIVNSKVLIENGFSLNNTYEEKNGIAIYPSDYMNPKGGYGKELLITKNTVSIHHFDGSWLHKEEIKRAKLLKKMNDKYGKKMGTMLYNTIFIPYRFMSKIKQKIGS</sequence>
<dbReference type="GO" id="GO:0016020">
    <property type="term" value="C:membrane"/>
    <property type="evidence" value="ECO:0007669"/>
    <property type="project" value="GOC"/>
</dbReference>
<comment type="caution">
    <text evidence="2">The sequence shown here is derived from an EMBL/GenBank/DDBJ whole genome shotgun (WGS) entry which is preliminary data.</text>
</comment>
<evidence type="ECO:0000313" key="2">
    <source>
        <dbReference type="EMBL" id="KRN50439.1"/>
    </source>
</evidence>
<dbReference type="GO" id="GO:0051999">
    <property type="term" value="P:mannosyl-inositol phosphorylceramide biosynthetic process"/>
    <property type="evidence" value="ECO:0007669"/>
    <property type="project" value="TreeGrafter"/>
</dbReference>
<dbReference type="Pfam" id="PF04488">
    <property type="entry name" value="Gly_transf_sug"/>
    <property type="match status" value="1"/>
</dbReference>
<dbReference type="EMBL" id="JQBL01000009">
    <property type="protein sequence ID" value="KRN50439.1"/>
    <property type="molecule type" value="Genomic_DNA"/>
</dbReference>